<evidence type="ECO:0000259" key="3">
    <source>
        <dbReference type="Pfam" id="PF25474"/>
    </source>
</evidence>
<proteinExistence type="predicted"/>
<evidence type="ECO:0000313" key="5">
    <source>
        <dbReference type="Proteomes" id="UP001162131"/>
    </source>
</evidence>
<dbReference type="InterPro" id="IPR057352">
    <property type="entry name" value="TPR_TmcB/C"/>
</dbReference>
<feature type="transmembrane region" description="Helical" evidence="2">
    <location>
        <begin position="1174"/>
        <end position="1194"/>
    </location>
</feature>
<feature type="coiled-coil region" evidence="1">
    <location>
        <begin position="846"/>
        <end position="873"/>
    </location>
</feature>
<dbReference type="Pfam" id="PF25474">
    <property type="entry name" value="TPR_TmcB"/>
    <property type="match status" value="1"/>
</dbReference>
<organism evidence="4 5">
    <name type="scientific">Blepharisma stoltei</name>
    <dbReference type="NCBI Taxonomy" id="1481888"/>
    <lineage>
        <taxon>Eukaryota</taxon>
        <taxon>Sar</taxon>
        <taxon>Alveolata</taxon>
        <taxon>Ciliophora</taxon>
        <taxon>Postciliodesmatophora</taxon>
        <taxon>Heterotrichea</taxon>
        <taxon>Heterotrichida</taxon>
        <taxon>Blepharismidae</taxon>
        <taxon>Blepharisma</taxon>
    </lineage>
</organism>
<feature type="transmembrane region" description="Helical" evidence="2">
    <location>
        <begin position="1360"/>
        <end position="1384"/>
    </location>
</feature>
<feature type="transmembrane region" description="Helical" evidence="2">
    <location>
        <begin position="154"/>
        <end position="177"/>
    </location>
</feature>
<keyword evidence="2" id="KW-1133">Transmembrane helix</keyword>
<evidence type="ECO:0000256" key="1">
    <source>
        <dbReference type="SAM" id="Coils"/>
    </source>
</evidence>
<evidence type="ECO:0000313" key="4">
    <source>
        <dbReference type="EMBL" id="CAG9311140.1"/>
    </source>
</evidence>
<keyword evidence="2" id="KW-0812">Transmembrane</keyword>
<accession>A0AAU9INT5</accession>
<comment type="caution">
    <text evidence="4">The sequence shown here is derived from an EMBL/GenBank/DDBJ whole genome shotgun (WGS) entry which is preliminary data.</text>
</comment>
<sequence length="1408" mass="162098">MSTLLNINFEEEADEDTSQLKRINRIRGKKSLINSIFEFYRASYYKKNPKERALFNQKVQVIFTNLIWCIQISSLLWIPDLQITGWKDIMTVWEYLGYLRLDTICAASNVVNFCIYASLGIILFNFTGILFLASLIYHSVRIPRIFYRTFRRTLYIGSHFSLIPNVALLTLCLKYSFFPKDYALEYPEGNNGSDFKVNVGLLVAIIILLIIYFFILLLNAVFSGDIRHSMAKQILEARAHSRVEFHLAFFTYLSPILHAFLAVYNIVYFQILIMIFSGILMAEVMIYLPYFSTFVNCIMALRFFIVMMMAFIFVFARIIDKAFVITLFAAIILPILCLILIQIIIILQRKIKNEIPASIKLGTDIYGFEHLLRYALCLNNSIHSDQILQIFADCFLNSKLYSYKLTTIWETNYCIFTLNNDVLAKIKLSKGRESDITLEGIYQEYSCKKILSDYDSNESTEFLKYFNKIQDIRIEDEIVCNDLLDFWKELVSFKPELQKLNKMLISISDSIFYLNKEYTNLVVKFPKSKEAYLMYSSYVRNILSDVEKANYLESRMRSIGKIATNSFRDNKNISYFDESNGLIIISGENKDFGKITYANSKAAEILKYPLQGIIENSIDFFMPKPYSIYFKDIYTNIQPISDTELDLPPTIFLKLPNHSIIQCSGRISVTSIQNSIILVFAFKEKESKHQIALVSEEGEIYDYTEKFVENSGKTAKNLRGHSLKKLFPSLTSKNLVPFEPYKLYSTKETYLILCNSTFLGLSINYIVLLNDYLEIESWKHGDAEEAKFGKNIRFSSASNISLKYASSILPGDEAEKSTRTAREMKTVGFDSKPDVSQASIEDTIALTEICEKLENLEKNEKIVESEKMSQKSDNLSQSHVLENIVISTSKSINIFHCVFIISIIVVLATNSAVLFYTSSKVESASNIDIPITVGNIEKAINSIAHFARGILVIKDSQGPQEIIDYCFDHFLSTLAALDDLHLIVLTNVTGSSSCSSRNIFSDENIDYWKVDDGFYLEKTNLIDLLADFIRKGNSFAGKLDNWENVTEELIFFVVNGWGETLKRCNSSFYDSVDCELNGINDLKVKMDALLSVGFGVLVLCNLIMIPFGISVVNMKNKFWNLIKEFALISYIELKQACIDRLSSIHGECDIMFTDGNRMSKKANFKNYWKYTWRIGAYLLITFVFYLINISYLYLNCADFLYLRPTLLRNIINSQVLYIELSVWSSEILAEDSLFDLRDIIPEAYPFKEPEIKANEVYSALEYSISQLKNKKYNPLLSDAYMAKFYEHFSNSTNYMEHGALAGGNIITVDSSYMDNAHEKDWIGTWYNLMVELDELDLKYDILISSADSDSLSVIKSQLNWIIISLVIYIFFSLLLYLIFYLPFFRKEINNLKRMKVMSSIIPVKYSRK</sequence>
<dbReference type="EMBL" id="CAJZBQ010000004">
    <property type="protein sequence ID" value="CAG9311140.1"/>
    <property type="molecule type" value="Genomic_DNA"/>
</dbReference>
<feature type="transmembrane region" description="Helical" evidence="2">
    <location>
        <begin position="894"/>
        <end position="916"/>
    </location>
</feature>
<dbReference type="Proteomes" id="UP001162131">
    <property type="component" value="Unassembled WGS sequence"/>
</dbReference>
<feature type="transmembrane region" description="Helical" evidence="2">
    <location>
        <begin position="1088"/>
        <end position="1112"/>
    </location>
</feature>
<feature type="transmembrane region" description="Helical" evidence="2">
    <location>
        <begin position="197"/>
        <end position="222"/>
    </location>
</feature>
<feature type="transmembrane region" description="Helical" evidence="2">
    <location>
        <begin position="110"/>
        <end position="133"/>
    </location>
</feature>
<keyword evidence="5" id="KW-1185">Reference proteome</keyword>
<feature type="transmembrane region" description="Helical" evidence="2">
    <location>
        <begin position="325"/>
        <end position="347"/>
    </location>
</feature>
<keyword evidence="2" id="KW-0472">Membrane</keyword>
<gene>
    <name evidence="4" type="ORF">BSTOLATCC_MIC3433</name>
</gene>
<reference evidence="4" key="1">
    <citation type="submission" date="2021-09" db="EMBL/GenBank/DDBJ databases">
        <authorList>
            <consortium name="AG Swart"/>
            <person name="Singh M."/>
            <person name="Singh A."/>
            <person name="Seah K."/>
            <person name="Emmerich C."/>
        </authorList>
    </citation>
    <scope>NUCLEOTIDE SEQUENCE</scope>
    <source>
        <strain evidence="4">ATCC30299</strain>
    </source>
</reference>
<feature type="domain" description="TmcB/TmcC TPR repeats" evidence="3">
    <location>
        <begin position="456"/>
        <end position="558"/>
    </location>
</feature>
<feature type="transmembrane region" description="Helical" evidence="2">
    <location>
        <begin position="300"/>
        <end position="319"/>
    </location>
</feature>
<keyword evidence="1" id="KW-0175">Coiled coil</keyword>
<protein>
    <recommendedName>
        <fullName evidence="3">TmcB/TmcC TPR repeats domain-containing protein</fullName>
    </recommendedName>
</protein>
<feature type="transmembrane region" description="Helical" evidence="2">
    <location>
        <begin position="59"/>
        <end position="78"/>
    </location>
</feature>
<name>A0AAU9INT5_9CILI</name>
<evidence type="ECO:0000256" key="2">
    <source>
        <dbReference type="SAM" id="Phobius"/>
    </source>
</evidence>
<feature type="transmembrane region" description="Helical" evidence="2">
    <location>
        <begin position="267"/>
        <end position="288"/>
    </location>
</feature>